<proteinExistence type="inferred from homology"/>
<dbReference type="PANTHER" id="PTHR30327:SF1">
    <property type="entry name" value="UPF0301 PROTEIN YQGE"/>
    <property type="match status" value="1"/>
</dbReference>
<protein>
    <recommendedName>
        <fullName evidence="2">UPF0301 protein ACERZ8_10400</fullName>
    </recommendedName>
</protein>
<reference evidence="3 4" key="1">
    <citation type="submission" date="2024-08" db="EMBL/GenBank/DDBJ databases">
        <title>Tateyamaria sp. nov., isolated from marine algae.</title>
        <authorList>
            <person name="Choi B.J."/>
            <person name="Kim J.M."/>
            <person name="Lee J.K."/>
            <person name="Choi D.G."/>
            <person name="Bayburt H."/>
            <person name="Baek J.H."/>
            <person name="Han D.M."/>
            <person name="Jeon C.O."/>
        </authorList>
    </citation>
    <scope>NUCLEOTIDE SEQUENCE [LARGE SCALE GENOMIC DNA]</scope>
    <source>
        <strain evidence="3 4">KMU-156</strain>
    </source>
</reference>
<dbReference type="PANTHER" id="PTHR30327">
    <property type="entry name" value="UNCHARACTERIZED PROTEIN YQGE"/>
    <property type="match status" value="1"/>
</dbReference>
<dbReference type="InterPro" id="IPR003774">
    <property type="entry name" value="AlgH-like"/>
</dbReference>
<evidence type="ECO:0000313" key="4">
    <source>
        <dbReference type="Proteomes" id="UP001627408"/>
    </source>
</evidence>
<dbReference type="Pfam" id="PF02622">
    <property type="entry name" value="DUF179"/>
    <property type="match status" value="1"/>
</dbReference>
<dbReference type="EMBL" id="JBHDIY010000002">
    <property type="protein sequence ID" value="MFL4470262.1"/>
    <property type="molecule type" value="Genomic_DNA"/>
</dbReference>
<name>A0ABW8UX61_9RHOB</name>
<dbReference type="RefSeq" id="WP_407592127.1">
    <property type="nucleotide sequence ID" value="NZ_JBHDIY010000002.1"/>
</dbReference>
<dbReference type="Gene3D" id="3.40.1740.10">
    <property type="entry name" value="VC0467-like"/>
    <property type="match status" value="1"/>
</dbReference>
<evidence type="ECO:0000256" key="2">
    <source>
        <dbReference type="HAMAP-Rule" id="MF_00758"/>
    </source>
</evidence>
<sequence length="190" mass="19995">MPDPFSLDLTGNLLVAMPGMGDPRFDRSVIFICAHSDEGAMGLIVNKPARDVDLGDLLEQLDIKVEPGIRHMQVHIGGPVETSRGFVLHSTEYTSRLKTLEVGDTFGMTATLDVLEDIAAGGGPDQSLVMLGYAGWGAGQLEGEISRNGWLTVDAEADLVFGADDDAKWAAALATLGIDPLGLSGMAGRA</sequence>
<dbReference type="Proteomes" id="UP001627408">
    <property type="component" value="Unassembled WGS sequence"/>
</dbReference>
<evidence type="ECO:0000313" key="3">
    <source>
        <dbReference type="EMBL" id="MFL4470262.1"/>
    </source>
</evidence>
<comment type="similarity">
    <text evidence="1 2">Belongs to the UPF0301 (AlgH) family.</text>
</comment>
<gene>
    <name evidence="3" type="ORF">ACERZ8_10400</name>
</gene>
<dbReference type="SUPFAM" id="SSF143456">
    <property type="entry name" value="VC0467-like"/>
    <property type="match status" value="1"/>
</dbReference>
<accession>A0ABW8UX61</accession>
<organism evidence="3 4">
    <name type="scientific">Tateyamaria armeniaca</name>
    <dbReference type="NCBI Taxonomy" id="2518930"/>
    <lineage>
        <taxon>Bacteria</taxon>
        <taxon>Pseudomonadati</taxon>
        <taxon>Pseudomonadota</taxon>
        <taxon>Alphaproteobacteria</taxon>
        <taxon>Rhodobacterales</taxon>
        <taxon>Roseobacteraceae</taxon>
        <taxon>Tateyamaria</taxon>
    </lineage>
</organism>
<keyword evidence="4" id="KW-1185">Reference proteome</keyword>
<comment type="caution">
    <text evidence="3">The sequence shown here is derived from an EMBL/GenBank/DDBJ whole genome shotgun (WGS) entry which is preliminary data.</text>
</comment>
<dbReference type="HAMAP" id="MF_00758">
    <property type="entry name" value="UPF0301"/>
    <property type="match status" value="1"/>
</dbReference>
<evidence type="ECO:0000256" key="1">
    <source>
        <dbReference type="ARBA" id="ARBA00009600"/>
    </source>
</evidence>
<dbReference type="NCBIfam" id="NF001268">
    <property type="entry name" value="PRK00228.1-4"/>
    <property type="match status" value="1"/>
</dbReference>